<dbReference type="RefSeq" id="WP_023787561.1">
    <property type="nucleotide sequence ID" value="NC_022997.1"/>
</dbReference>
<evidence type="ECO:0000256" key="5">
    <source>
        <dbReference type="ARBA" id="ARBA00023136"/>
    </source>
</evidence>
<dbReference type="Proteomes" id="UP000018542">
    <property type="component" value="Chromosome"/>
</dbReference>
<feature type="transmembrane region" description="Helical" evidence="6">
    <location>
        <begin position="347"/>
        <end position="367"/>
    </location>
</feature>
<dbReference type="AlphaFoldDB" id="V5SEA8"/>
<dbReference type="KEGG" id="hni:W911_11055"/>
<dbReference type="GO" id="GO:0055085">
    <property type="term" value="P:transmembrane transport"/>
    <property type="evidence" value="ECO:0007669"/>
    <property type="project" value="InterPro"/>
</dbReference>
<reference evidence="7 8" key="1">
    <citation type="journal article" date="2014" name="Genome Announc.">
        <title>Complete Genome Sequence of Hyphomicrobium nitrativorans Strain NL23, a Denitrifying Bacterium Isolated from Biofilm of a Methanol-Fed Denitrification System Treating Seawater at the Montreal Biodome.</title>
        <authorList>
            <person name="Martineau C."/>
            <person name="Villeneuve C."/>
            <person name="Mauffrey F."/>
            <person name="Villemur R."/>
        </authorList>
    </citation>
    <scope>NUCLEOTIDE SEQUENCE [LARGE SCALE GENOMIC DNA]</scope>
    <source>
        <strain evidence="7">NL23</strain>
    </source>
</reference>
<dbReference type="InterPro" id="IPR005495">
    <property type="entry name" value="LptG/LptF_permease"/>
</dbReference>
<sequence length="436" mass="48442">MARRSGREAYDVASRSRQARKALPSPELERYRRLMTIISRYIFRQTSGALLIVLLSLTGIVWISLALRELNVVTSKGQSALTLIQMTTLGLPGFIAVITPFALLITAIHALNRLNSDSEIIVLTASGATIWTVVKPMIGLALLVMGFLAFVNHLAMPWSLQQLRTKVIEVRTNLLSQVIQPGRFSSPEPGLTVHIRERSLDGTLYGLVMHDARDDKQVQSYLADRGLLVDSEGGAYLFMMDGHILRRSGGVAEPTQIIEFEKYAVDLDSFEERRDQTVQFRPREHYTGDLIAPDEANSYYKRDPGRFRSELHERLSNVLYPLAFVLMAVAGVGQAQSTRQSRNARMAICFLSGVGVRLSGLAATNLVTINASAVPLLYIIPLAAIGWSVMRIMQGARISKTQVLVERAQEKLLELWQRLRERGLRRPDAAPAGHGG</sequence>
<name>V5SEA8_9HYPH</name>
<feature type="transmembrane region" description="Helical" evidence="6">
    <location>
        <begin position="373"/>
        <end position="390"/>
    </location>
</feature>
<evidence type="ECO:0000256" key="2">
    <source>
        <dbReference type="ARBA" id="ARBA00022475"/>
    </source>
</evidence>
<dbReference type="NCBIfam" id="TIGR04407">
    <property type="entry name" value="LptF_YjgP"/>
    <property type="match status" value="1"/>
</dbReference>
<evidence type="ECO:0000256" key="1">
    <source>
        <dbReference type="ARBA" id="ARBA00004651"/>
    </source>
</evidence>
<keyword evidence="3 6" id="KW-0812">Transmembrane</keyword>
<gene>
    <name evidence="7" type="ORF">W911_11055</name>
</gene>
<accession>V5SEA8</accession>
<comment type="subcellular location">
    <subcellularLocation>
        <location evidence="1">Cell membrane</location>
        <topology evidence="1">Multi-pass membrane protein</topology>
    </subcellularLocation>
</comment>
<organism evidence="7 8">
    <name type="scientific">Hyphomicrobium nitrativorans NL23</name>
    <dbReference type="NCBI Taxonomy" id="1029756"/>
    <lineage>
        <taxon>Bacteria</taxon>
        <taxon>Pseudomonadati</taxon>
        <taxon>Pseudomonadota</taxon>
        <taxon>Alphaproteobacteria</taxon>
        <taxon>Hyphomicrobiales</taxon>
        <taxon>Hyphomicrobiaceae</taxon>
        <taxon>Hyphomicrobium</taxon>
    </lineage>
</organism>
<keyword evidence="8" id="KW-1185">Reference proteome</keyword>
<feature type="transmembrane region" description="Helical" evidence="6">
    <location>
        <begin position="83"/>
        <end position="108"/>
    </location>
</feature>
<dbReference type="GO" id="GO:0015920">
    <property type="term" value="P:lipopolysaccharide transport"/>
    <property type="evidence" value="ECO:0007669"/>
    <property type="project" value="TreeGrafter"/>
</dbReference>
<dbReference type="InterPro" id="IPR030922">
    <property type="entry name" value="LptF"/>
</dbReference>
<dbReference type="STRING" id="1029756.W911_11055"/>
<feature type="transmembrane region" description="Helical" evidence="6">
    <location>
        <begin position="120"/>
        <end position="150"/>
    </location>
</feature>
<dbReference type="EMBL" id="CP006912">
    <property type="protein sequence ID" value="AHB48817.1"/>
    <property type="molecule type" value="Genomic_DNA"/>
</dbReference>
<dbReference type="PANTHER" id="PTHR33529:SF6">
    <property type="entry name" value="YJGP_YJGQ FAMILY PERMEASE"/>
    <property type="match status" value="1"/>
</dbReference>
<dbReference type="Pfam" id="PF03739">
    <property type="entry name" value="LptF_LptG"/>
    <property type="match status" value="1"/>
</dbReference>
<keyword evidence="5 6" id="KW-0472">Membrane</keyword>
<evidence type="ECO:0000313" key="7">
    <source>
        <dbReference type="EMBL" id="AHB48817.1"/>
    </source>
</evidence>
<feature type="transmembrane region" description="Helical" evidence="6">
    <location>
        <begin position="41"/>
        <end position="63"/>
    </location>
</feature>
<dbReference type="HOGENOM" id="CLU_028799_7_0_5"/>
<evidence type="ECO:0000256" key="3">
    <source>
        <dbReference type="ARBA" id="ARBA00022692"/>
    </source>
</evidence>
<evidence type="ECO:0000256" key="6">
    <source>
        <dbReference type="SAM" id="Phobius"/>
    </source>
</evidence>
<dbReference type="GO" id="GO:0043190">
    <property type="term" value="C:ATP-binding cassette (ABC) transporter complex"/>
    <property type="evidence" value="ECO:0007669"/>
    <property type="project" value="InterPro"/>
</dbReference>
<protein>
    <submittedName>
        <fullName evidence="7">Permease</fullName>
    </submittedName>
</protein>
<evidence type="ECO:0000313" key="8">
    <source>
        <dbReference type="Proteomes" id="UP000018542"/>
    </source>
</evidence>
<evidence type="ECO:0000256" key="4">
    <source>
        <dbReference type="ARBA" id="ARBA00022989"/>
    </source>
</evidence>
<keyword evidence="4 6" id="KW-1133">Transmembrane helix</keyword>
<feature type="transmembrane region" description="Helical" evidence="6">
    <location>
        <begin position="318"/>
        <end position="335"/>
    </location>
</feature>
<keyword evidence="2" id="KW-1003">Cell membrane</keyword>
<dbReference type="PATRIC" id="fig|1029756.8.peg.2298"/>
<dbReference type="PANTHER" id="PTHR33529">
    <property type="entry name" value="SLR0882 PROTEIN-RELATED"/>
    <property type="match status" value="1"/>
</dbReference>
<proteinExistence type="predicted"/>